<gene>
    <name evidence="2" type="primary">Dana\GF24283</name>
    <name evidence="2" type="synonym">dana_GLEANR_9018</name>
    <name evidence="2" type="ORF">GF24283</name>
</gene>
<keyword evidence="3" id="KW-1185">Reference proteome</keyword>
<dbReference type="GeneID" id="6506916"/>
<sequence>MGRAEKMTKPDNDRPGNPVFITSCAEYNFLREYRRGCEQGDSSPLTILREATSAWQAMSPEERAMFEEERYLRMSFDCSSLDAVGLAVDVVAAEQMIVHRTASTCLVQKTKPKSKPKRKMATKSAAWKRRNQIPKARVSRPKRRARKARLMPSPGRAHAA</sequence>
<dbReference type="EMBL" id="CH902618">
    <property type="protein sequence ID" value="EDV39803.2"/>
    <property type="molecule type" value="Genomic_DNA"/>
</dbReference>
<dbReference type="STRING" id="7217.B3M6W7"/>
<dbReference type="HOGENOM" id="CLU_1706075_0_0_1"/>
<dbReference type="AlphaFoldDB" id="B3M6W7"/>
<reference evidence="2 3" key="1">
    <citation type="journal article" date="2007" name="Nature">
        <title>Evolution of genes and genomes on the Drosophila phylogeny.</title>
        <authorList>
            <consortium name="Drosophila 12 Genomes Consortium"/>
            <person name="Clark A.G."/>
            <person name="Eisen M.B."/>
            <person name="Smith D.R."/>
            <person name="Bergman C.M."/>
            <person name="Oliver B."/>
            <person name="Markow T.A."/>
            <person name="Kaufman T.C."/>
            <person name="Kellis M."/>
            <person name="Gelbart W."/>
            <person name="Iyer V.N."/>
            <person name="Pollard D.A."/>
            <person name="Sackton T.B."/>
            <person name="Larracuente A.M."/>
            <person name="Singh N.D."/>
            <person name="Abad J.P."/>
            <person name="Abt D.N."/>
            <person name="Adryan B."/>
            <person name="Aguade M."/>
            <person name="Akashi H."/>
            <person name="Anderson W.W."/>
            <person name="Aquadro C.F."/>
            <person name="Ardell D.H."/>
            <person name="Arguello R."/>
            <person name="Artieri C.G."/>
            <person name="Barbash D.A."/>
            <person name="Barker D."/>
            <person name="Barsanti P."/>
            <person name="Batterham P."/>
            <person name="Batzoglou S."/>
            <person name="Begun D."/>
            <person name="Bhutkar A."/>
            <person name="Blanco E."/>
            <person name="Bosak S.A."/>
            <person name="Bradley R.K."/>
            <person name="Brand A.D."/>
            <person name="Brent M.R."/>
            <person name="Brooks A.N."/>
            <person name="Brown R.H."/>
            <person name="Butlin R.K."/>
            <person name="Caggese C."/>
            <person name="Calvi B.R."/>
            <person name="Bernardo de Carvalho A."/>
            <person name="Caspi A."/>
            <person name="Castrezana S."/>
            <person name="Celniker S.E."/>
            <person name="Chang J.L."/>
            <person name="Chapple C."/>
            <person name="Chatterji S."/>
            <person name="Chinwalla A."/>
            <person name="Civetta A."/>
            <person name="Clifton S.W."/>
            <person name="Comeron J.M."/>
            <person name="Costello J.C."/>
            <person name="Coyne J.A."/>
            <person name="Daub J."/>
            <person name="David R.G."/>
            <person name="Delcher A.L."/>
            <person name="Delehaunty K."/>
            <person name="Do C.B."/>
            <person name="Ebling H."/>
            <person name="Edwards K."/>
            <person name="Eickbush T."/>
            <person name="Evans J.D."/>
            <person name="Filipski A."/>
            <person name="Findeiss S."/>
            <person name="Freyhult E."/>
            <person name="Fulton L."/>
            <person name="Fulton R."/>
            <person name="Garcia A.C."/>
            <person name="Gardiner A."/>
            <person name="Garfield D.A."/>
            <person name="Garvin B.E."/>
            <person name="Gibson G."/>
            <person name="Gilbert D."/>
            <person name="Gnerre S."/>
            <person name="Godfrey J."/>
            <person name="Good R."/>
            <person name="Gotea V."/>
            <person name="Gravely B."/>
            <person name="Greenberg A.J."/>
            <person name="Griffiths-Jones S."/>
            <person name="Gross S."/>
            <person name="Guigo R."/>
            <person name="Gustafson E.A."/>
            <person name="Haerty W."/>
            <person name="Hahn M.W."/>
            <person name="Halligan D.L."/>
            <person name="Halpern A.L."/>
            <person name="Halter G.M."/>
            <person name="Han M.V."/>
            <person name="Heger A."/>
            <person name="Hillier L."/>
            <person name="Hinrichs A.S."/>
            <person name="Holmes I."/>
            <person name="Hoskins R.A."/>
            <person name="Hubisz M.J."/>
            <person name="Hultmark D."/>
            <person name="Huntley M.A."/>
            <person name="Jaffe D.B."/>
            <person name="Jagadeeshan S."/>
            <person name="Jeck W.R."/>
            <person name="Johnson J."/>
            <person name="Jones C.D."/>
            <person name="Jordan W.C."/>
            <person name="Karpen G.H."/>
            <person name="Kataoka E."/>
            <person name="Keightley P.D."/>
            <person name="Kheradpour P."/>
            <person name="Kirkness E.F."/>
            <person name="Koerich L.B."/>
            <person name="Kristiansen K."/>
            <person name="Kudrna D."/>
            <person name="Kulathinal R.J."/>
            <person name="Kumar S."/>
            <person name="Kwok R."/>
            <person name="Lander E."/>
            <person name="Langley C.H."/>
            <person name="Lapoint R."/>
            <person name="Lazzaro B.P."/>
            <person name="Lee S.J."/>
            <person name="Levesque L."/>
            <person name="Li R."/>
            <person name="Lin C.F."/>
            <person name="Lin M.F."/>
            <person name="Lindblad-Toh K."/>
            <person name="Llopart A."/>
            <person name="Long M."/>
            <person name="Low L."/>
            <person name="Lozovsky E."/>
            <person name="Lu J."/>
            <person name="Luo M."/>
            <person name="Machado C.A."/>
            <person name="Makalowski W."/>
            <person name="Marzo M."/>
            <person name="Matsuda M."/>
            <person name="Matzkin L."/>
            <person name="McAllister B."/>
            <person name="McBride C.S."/>
            <person name="McKernan B."/>
            <person name="McKernan K."/>
            <person name="Mendez-Lago M."/>
            <person name="Minx P."/>
            <person name="Mollenhauer M.U."/>
            <person name="Montooth K."/>
            <person name="Mount S.M."/>
            <person name="Mu X."/>
            <person name="Myers E."/>
            <person name="Negre B."/>
            <person name="Newfeld S."/>
            <person name="Nielsen R."/>
            <person name="Noor M.A."/>
            <person name="O'Grady P."/>
            <person name="Pachter L."/>
            <person name="Papaceit M."/>
            <person name="Parisi M.J."/>
            <person name="Parisi M."/>
            <person name="Parts L."/>
            <person name="Pedersen J.S."/>
            <person name="Pesole G."/>
            <person name="Phillippy A.M."/>
            <person name="Ponting C.P."/>
            <person name="Pop M."/>
            <person name="Porcelli D."/>
            <person name="Powell J.R."/>
            <person name="Prohaska S."/>
            <person name="Pruitt K."/>
            <person name="Puig M."/>
            <person name="Quesneville H."/>
            <person name="Ram K.R."/>
            <person name="Rand D."/>
            <person name="Rasmussen M.D."/>
            <person name="Reed L.K."/>
            <person name="Reenan R."/>
            <person name="Reily A."/>
            <person name="Remington K.A."/>
            <person name="Rieger T.T."/>
            <person name="Ritchie M.G."/>
            <person name="Robin C."/>
            <person name="Rogers Y.H."/>
            <person name="Rohde C."/>
            <person name="Rozas J."/>
            <person name="Rubenfield M.J."/>
            <person name="Ruiz A."/>
            <person name="Russo S."/>
            <person name="Salzberg S.L."/>
            <person name="Sanchez-Gracia A."/>
            <person name="Saranga D.J."/>
            <person name="Sato H."/>
            <person name="Schaeffer S.W."/>
            <person name="Schatz M.C."/>
            <person name="Schlenke T."/>
            <person name="Schwartz R."/>
            <person name="Segarra C."/>
            <person name="Singh R.S."/>
            <person name="Sirot L."/>
            <person name="Sirota M."/>
            <person name="Sisneros N.B."/>
            <person name="Smith C.D."/>
            <person name="Smith T.F."/>
            <person name="Spieth J."/>
            <person name="Stage D.E."/>
            <person name="Stark A."/>
            <person name="Stephan W."/>
            <person name="Strausberg R.L."/>
            <person name="Strempel S."/>
            <person name="Sturgill D."/>
            <person name="Sutton G."/>
            <person name="Sutton G.G."/>
            <person name="Tao W."/>
            <person name="Teichmann S."/>
            <person name="Tobari Y.N."/>
            <person name="Tomimura Y."/>
            <person name="Tsolas J.M."/>
            <person name="Valente V.L."/>
            <person name="Venter E."/>
            <person name="Venter J.C."/>
            <person name="Vicario S."/>
            <person name="Vieira F.G."/>
            <person name="Vilella A.J."/>
            <person name="Villasante A."/>
            <person name="Walenz B."/>
            <person name="Wang J."/>
            <person name="Wasserman M."/>
            <person name="Watts T."/>
            <person name="Wilson D."/>
            <person name="Wilson R.K."/>
            <person name="Wing R.A."/>
            <person name="Wolfner M.F."/>
            <person name="Wong A."/>
            <person name="Wong G.K."/>
            <person name="Wu C.I."/>
            <person name="Wu G."/>
            <person name="Yamamoto D."/>
            <person name="Yang H.P."/>
            <person name="Yang S.P."/>
            <person name="Yorke J.A."/>
            <person name="Yoshida K."/>
            <person name="Zdobnov E."/>
            <person name="Zhang P."/>
            <person name="Zhang Y."/>
            <person name="Zimin A.V."/>
            <person name="Baldwin J."/>
            <person name="Abdouelleil A."/>
            <person name="Abdulkadir J."/>
            <person name="Abebe A."/>
            <person name="Abera B."/>
            <person name="Abreu J."/>
            <person name="Acer S.C."/>
            <person name="Aftuck L."/>
            <person name="Alexander A."/>
            <person name="An P."/>
            <person name="Anderson E."/>
            <person name="Anderson S."/>
            <person name="Arachi H."/>
            <person name="Azer M."/>
            <person name="Bachantsang P."/>
            <person name="Barry A."/>
            <person name="Bayul T."/>
            <person name="Berlin A."/>
            <person name="Bessette D."/>
            <person name="Bloom T."/>
            <person name="Blye J."/>
            <person name="Boguslavskiy L."/>
            <person name="Bonnet C."/>
            <person name="Boukhgalter B."/>
            <person name="Bourzgui I."/>
            <person name="Brown A."/>
            <person name="Cahill P."/>
            <person name="Channer S."/>
            <person name="Cheshatsang Y."/>
            <person name="Chuda L."/>
            <person name="Citroen M."/>
            <person name="Collymore A."/>
            <person name="Cooke P."/>
            <person name="Costello M."/>
            <person name="D'Aco K."/>
            <person name="Daza R."/>
            <person name="De Haan G."/>
            <person name="DeGray S."/>
            <person name="DeMaso C."/>
            <person name="Dhargay N."/>
            <person name="Dooley K."/>
            <person name="Dooley E."/>
            <person name="Doricent M."/>
            <person name="Dorje P."/>
            <person name="Dorjee K."/>
            <person name="Dupes A."/>
            <person name="Elong R."/>
            <person name="Falk J."/>
            <person name="Farina A."/>
            <person name="Faro S."/>
            <person name="Ferguson D."/>
            <person name="Fisher S."/>
            <person name="Foley C.D."/>
            <person name="Franke A."/>
            <person name="Friedrich D."/>
            <person name="Gadbois L."/>
            <person name="Gearin G."/>
            <person name="Gearin C.R."/>
            <person name="Giannoukos G."/>
            <person name="Goode T."/>
            <person name="Graham J."/>
            <person name="Grandbois E."/>
            <person name="Grewal S."/>
            <person name="Gyaltsen K."/>
            <person name="Hafez N."/>
            <person name="Hagos B."/>
            <person name="Hall J."/>
            <person name="Henson C."/>
            <person name="Hollinger A."/>
            <person name="Honan T."/>
            <person name="Huard M.D."/>
            <person name="Hughes L."/>
            <person name="Hurhula B."/>
            <person name="Husby M.E."/>
            <person name="Kamat A."/>
            <person name="Kanga B."/>
            <person name="Kashin S."/>
            <person name="Khazanovich D."/>
            <person name="Kisner P."/>
            <person name="Lance K."/>
            <person name="Lara M."/>
            <person name="Lee W."/>
            <person name="Lennon N."/>
            <person name="Letendre F."/>
            <person name="LeVine R."/>
            <person name="Lipovsky A."/>
            <person name="Liu X."/>
            <person name="Liu J."/>
            <person name="Liu S."/>
            <person name="Lokyitsang T."/>
            <person name="Lokyitsang Y."/>
            <person name="Lubonja R."/>
            <person name="Lui A."/>
            <person name="MacDonald P."/>
            <person name="Magnisalis V."/>
            <person name="Maru K."/>
            <person name="Matthews C."/>
            <person name="McCusker W."/>
            <person name="McDonough S."/>
            <person name="Mehta T."/>
            <person name="Meldrim J."/>
            <person name="Meneus L."/>
            <person name="Mihai O."/>
            <person name="Mihalev A."/>
            <person name="Mihova T."/>
            <person name="Mittelman R."/>
            <person name="Mlenga V."/>
            <person name="Montmayeur A."/>
            <person name="Mulrain L."/>
            <person name="Navidi A."/>
            <person name="Naylor J."/>
            <person name="Negash T."/>
            <person name="Nguyen T."/>
            <person name="Nguyen N."/>
            <person name="Nicol R."/>
            <person name="Norbu C."/>
            <person name="Norbu N."/>
            <person name="Novod N."/>
            <person name="O'Neill B."/>
            <person name="Osman S."/>
            <person name="Markiewicz E."/>
            <person name="Oyono O.L."/>
            <person name="Patti C."/>
            <person name="Phunkhang P."/>
            <person name="Pierre F."/>
            <person name="Priest M."/>
            <person name="Raghuraman S."/>
            <person name="Rege F."/>
            <person name="Reyes R."/>
            <person name="Rise C."/>
            <person name="Rogov P."/>
            <person name="Ross K."/>
            <person name="Ryan E."/>
            <person name="Settipalli S."/>
            <person name="Shea T."/>
            <person name="Sherpa N."/>
            <person name="Shi L."/>
            <person name="Shih D."/>
            <person name="Sparrow T."/>
            <person name="Spaulding J."/>
            <person name="Stalker J."/>
            <person name="Stange-Thomann N."/>
            <person name="Stavropoulos S."/>
            <person name="Stone C."/>
            <person name="Strader C."/>
            <person name="Tesfaye S."/>
            <person name="Thomson T."/>
            <person name="Thoulutsang Y."/>
            <person name="Thoulutsang D."/>
            <person name="Topham K."/>
            <person name="Topping I."/>
            <person name="Tsamla T."/>
            <person name="Vassiliev H."/>
            <person name="Vo A."/>
            <person name="Wangchuk T."/>
            <person name="Wangdi T."/>
            <person name="Weiand M."/>
            <person name="Wilkinson J."/>
            <person name="Wilson A."/>
            <person name="Yadav S."/>
            <person name="Young G."/>
            <person name="Yu Q."/>
            <person name="Zembek L."/>
            <person name="Zhong D."/>
            <person name="Zimmer A."/>
            <person name="Zwirko Z."/>
            <person name="Jaffe D.B."/>
            <person name="Alvarez P."/>
            <person name="Brockman W."/>
            <person name="Butler J."/>
            <person name="Chin C."/>
            <person name="Gnerre S."/>
            <person name="Grabherr M."/>
            <person name="Kleber M."/>
            <person name="Mauceli E."/>
            <person name="MacCallum I."/>
        </authorList>
    </citation>
    <scope>NUCLEOTIDE SEQUENCE [LARGE SCALE GENOMIC DNA]</scope>
    <source>
        <strain evidence="3">Tucson 14024-0371.13</strain>
    </source>
</reference>
<feature type="region of interest" description="Disordered" evidence="1">
    <location>
        <begin position="109"/>
        <end position="160"/>
    </location>
</feature>
<accession>B3M6W7</accession>
<dbReference type="KEGG" id="dan:6506916"/>
<evidence type="ECO:0000313" key="3">
    <source>
        <dbReference type="Proteomes" id="UP000007801"/>
    </source>
</evidence>
<evidence type="ECO:0000313" key="2">
    <source>
        <dbReference type="EMBL" id="EDV39803.2"/>
    </source>
</evidence>
<organism evidence="2 3">
    <name type="scientific">Drosophila ananassae</name>
    <name type="common">Fruit fly</name>
    <dbReference type="NCBI Taxonomy" id="7217"/>
    <lineage>
        <taxon>Eukaryota</taxon>
        <taxon>Metazoa</taxon>
        <taxon>Ecdysozoa</taxon>
        <taxon>Arthropoda</taxon>
        <taxon>Hexapoda</taxon>
        <taxon>Insecta</taxon>
        <taxon>Pterygota</taxon>
        <taxon>Neoptera</taxon>
        <taxon>Endopterygota</taxon>
        <taxon>Diptera</taxon>
        <taxon>Brachycera</taxon>
        <taxon>Muscomorpha</taxon>
        <taxon>Ephydroidea</taxon>
        <taxon>Drosophilidae</taxon>
        <taxon>Drosophila</taxon>
        <taxon>Sophophora</taxon>
    </lineage>
</organism>
<evidence type="ECO:0008006" key="4">
    <source>
        <dbReference type="Google" id="ProtNLM"/>
    </source>
</evidence>
<feature type="compositionally biased region" description="Basic residues" evidence="1">
    <location>
        <begin position="110"/>
        <end position="149"/>
    </location>
</feature>
<proteinExistence type="predicted"/>
<protein>
    <recommendedName>
        <fullName evidence="4">HMG box domain-containing protein</fullName>
    </recommendedName>
</protein>
<name>B3M6W7_DROAN</name>
<dbReference type="Proteomes" id="UP000007801">
    <property type="component" value="Unassembled WGS sequence"/>
</dbReference>
<dbReference type="OrthoDB" id="7866473at2759"/>
<evidence type="ECO:0000256" key="1">
    <source>
        <dbReference type="SAM" id="MobiDB-lite"/>
    </source>
</evidence>
<dbReference type="InParanoid" id="B3M6W7"/>